<feature type="transmembrane region" description="Helical" evidence="1">
    <location>
        <begin position="34"/>
        <end position="58"/>
    </location>
</feature>
<name>A0A0B1SXD7_OESDE</name>
<keyword evidence="1" id="KW-1133">Transmembrane helix</keyword>
<protein>
    <submittedName>
        <fullName evidence="2">Uncharacterized protein</fullName>
    </submittedName>
</protein>
<dbReference type="EMBL" id="KN556381">
    <property type="protein sequence ID" value="KHJ88137.1"/>
    <property type="molecule type" value="Genomic_DNA"/>
</dbReference>
<evidence type="ECO:0000313" key="2">
    <source>
        <dbReference type="EMBL" id="KHJ88137.1"/>
    </source>
</evidence>
<proteinExistence type="predicted"/>
<dbReference type="GO" id="GO:0015293">
    <property type="term" value="F:symporter activity"/>
    <property type="evidence" value="ECO:0007669"/>
    <property type="project" value="TreeGrafter"/>
</dbReference>
<feature type="transmembrane region" description="Helical" evidence="1">
    <location>
        <begin position="106"/>
        <end position="124"/>
    </location>
</feature>
<dbReference type="Proteomes" id="UP000053660">
    <property type="component" value="Unassembled WGS sequence"/>
</dbReference>
<keyword evidence="3" id="KW-1185">Reference proteome</keyword>
<dbReference type="AlphaFoldDB" id="A0A0B1SXD7"/>
<evidence type="ECO:0000256" key="1">
    <source>
        <dbReference type="SAM" id="Phobius"/>
    </source>
</evidence>
<feature type="transmembrane region" description="Helical" evidence="1">
    <location>
        <begin position="78"/>
        <end position="97"/>
    </location>
</feature>
<dbReference type="OrthoDB" id="10612198at2759"/>
<sequence length="136" mass="15046">MCDVGFLAKIALLLVLHIWAVLASIHDFSKAQTLLVLLGILWVAFLYQMCGSHITSIGDSDCWRRLTDLATDVKSHRWTPILVCALVAICLAVFLSIDTSAERSRLFGLTGIVFFILLLTMLSTNRSKVFINTSSS</sequence>
<dbReference type="GO" id="GO:0005337">
    <property type="term" value="F:nucleoside transmembrane transporter activity"/>
    <property type="evidence" value="ECO:0007669"/>
    <property type="project" value="InterPro"/>
</dbReference>
<keyword evidence="1" id="KW-0472">Membrane</keyword>
<keyword evidence="1" id="KW-0812">Transmembrane</keyword>
<feature type="transmembrane region" description="Helical" evidence="1">
    <location>
        <begin position="6"/>
        <end position="22"/>
    </location>
</feature>
<dbReference type="PANTHER" id="PTHR10590:SF4">
    <property type="entry name" value="SOLUTE CARRIER FAMILY 28 MEMBER 3"/>
    <property type="match status" value="1"/>
</dbReference>
<dbReference type="GO" id="GO:0005886">
    <property type="term" value="C:plasma membrane"/>
    <property type="evidence" value="ECO:0007669"/>
    <property type="project" value="TreeGrafter"/>
</dbReference>
<evidence type="ECO:0000313" key="3">
    <source>
        <dbReference type="Proteomes" id="UP000053660"/>
    </source>
</evidence>
<organism evidence="2 3">
    <name type="scientific">Oesophagostomum dentatum</name>
    <name type="common">Nodular worm</name>
    <dbReference type="NCBI Taxonomy" id="61180"/>
    <lineage>
        <taxon>Eukaryota</taxon>
        <taxon>Metazoa</taxon>
        <taxon>Ecdysozoa</taxon>
        <taxon>Nematoda</taxon>
        <taxon>Chromadorea</taxon>
        <taxon>Rhabditida</taxon>
        <taxon>Rhabditina</taxon>
        <taxon>Rhabditomorpha</taxon>
        <taxon>Strongyloidea</taxon>
        <taxon>Strongylidae</taxon>
        <taxon>Oesophagostomum</taxon>
    </lineage>
</organism>
<dbReference type="PANTHER" id="PTHR10590">
    <property type="entry name" value="SODIUM/NUCLEOSIDE COTRANSPORTER"/>
    <property type="match status" value="1"/>
</dbReference>
<dbReference type="InterPro" id="IPR008276">
    <property type="entry name" value="C_nuclsd_transpt"/>
</dbReference>
<gene>
    <name evidence="2" type="ORF">OESDEN_12071</name>
</gene>
<reference evidence="2 3" key="1">
    <citation type="submission" date="2014-03" db="EMBL/GenBank/DDBJ databases">
        <title>Draft genome of the hookworm Oesophagostomum dentatum.</title>
        <authorList>
            <person name="Mitreva M."/>
        </authorList>
    </citation>
    <scope>NUCLEOTIDE SEQUENCE [LARGE SCALE GENOMIC DNA]</scope>
    <source>
        <strain evidence="2 3">OD-Hann</strain>
    </source>
</reference>
<accession>A0A0B1SXD7</accession>